<dbReference type="SUPFAM" id="SSF51735">
    <property type="entry name" value="NAD(P)-binding Rossmann-fold domains"/>
    <property type="match status" value="1"/>
</dbReference>
<dbReference type="Pfam" id="PF00106">
    <property type="entry name" value="adh_short"/>
    <property type="match status" value="1"/>
</dbReference>
<reference evidence="4 5" key="1">
    <citation type="submission" date="2024-03" db="EMBL/GenBank/DDBJ databases">
        <title>Adaptation during the transition from Ophiocordyceps entomopathogen to insect associate is accompanied by gene loss and intensified selection.</title>
        <authorList>
            <person name="Ward C.M."/>
            <person name="Onetto C.A."/>
            <person name="Borneman A.R."/>
        </authorList>
    </citation>
    <scope>NUCLEOTIDE SEQUENCE [LARGE SCALE GENOMIC DNA]</scope>
    <source>
        <strain evidence="4">AWRI1</strain>
        <tissue evidence="4">Single Adult Female</tissue>
    </source>
</reference>
<dbReference type="InterPro" id="IPR002347">
    <property type="entry name" value="SDR_fam"/>
</dbReference>
<dbReference type="GO" id="GO:0016616">
    <property type="term" value="F:oxidoreductase activity, acting on the CH-OH group of donors, NAD or NADP as acceptor"/>
    <property type="evidence" value="ECO:0007669"/>
    <property type="project" value="UniProtKB-ARBA"/>
</dbReference>
<dbReference type="AlphaFoldDB" id="A0AAN9Y363"/>
<dbReference type="PANTHER" id="PTHR43115">
    <property type="entry name" value="DEHYDROGENASE/REDUCTASE SDR FAMILY MEMBER 11"/>
    <property type="match status" value="1"/>
</dbReference>
<comment type="caution">
    <text evidence="4">The sequence shown here is derived from an EMBL/GenBank/DDBJ whole genome shotgun (WGS) entry which is preliminary data.</text>
</comment>
<dbReference type="Gene3D" id="3.40.50.720">
    <property type="entry name" value="NAD(P)-binding Rossmann-like Domain"/>
    <property type="match status" value="1"/>
</dbReference>
<evidence type="ECO:0000256" key="1">
    <source>
        <dbReference type="ARBA" id="ARBA00006484"/>
    </source>
</evidence>
<name>A0AAN9Y363_9HEMI</name>
<evidence type="ECO:0008006" key="6">
    <source>
        <dbReference type="Google" id="ProtNLM"/>
    </source>
</evidence>
<proteinExistence type="inferred from homology"/>
<dbReference type="InterPro" id="IPR036291">
    <property type="entry name" value="NAD(P)-bd_dom_sf"/>
</dbReference>
<dbReference type="PRINTS" id="PR00081">
    <property type="entry name" value="GDHRDH"/>
</dbReference>
<dbReference type="PANTHER" id="PTHR43115:SF4">
    <property type="entry name" value="DEHYDROGENASE_REDUCTASE SDR FAMILY MEMBER 11"/>
    <property type="match status" value="1"/>
</dbReference>
<evidence type="ECO:0000313" key="5">
    <source>
        <dbReference type="Proteomes" id="UP001367676"/>
    </source>
</evidence>
<evidence type="ECO:0000256" key="2">
    <source>
        <dbReference type="ARBA" id="ARBA00023002"/>
    </source>
</evidence>
<comment type="similarity">
    <text evidence="1 3">Belongs to the short-chain dehydrogenases/reductases (SDR) family.</text>
</comment>
<dbReference type="PRINTS" id="PR00080">
    <property type="entry name" value="SDRFAMILY"/>
</dbReference>
<dbReference type="EMBL" id="JBBCAQ010000027">
    <property type="protein sequence ID" value="KAK7586024.1"/>
    <property type="molecule type" value="Genomic_DNA"/>
</dbReference>
<organism evidence="4 5">
    <name type="scientific">Parthenolecanium corni</name>
    <dbReference type="NCBI Taxonomy" id="536013"/>
    <lineage>
        <taxon>Eukaryota</taxon>
        <taxon>Metazoa</taxon>
        <taxon>Ecdysozoa</taxon>
        <taxon>Arthropoda</taxon>
        <taxon>Hexapoda</taxon>
        <taxon>Insecta</taxon>
        <taxon>Pterygota</taxon>
        <taxon>Neoptera</taxon>
        <taxon>Paraneoptera</taxon>
        <taxon>Hemiptera</taxon>
        <taxon>Sternorrhyncha</taxon>
        <taxon>Coccoidea</taxon>
        <taxon>Coccidae</taxon>
        <taxon>Parthenolecanium</taxon>
    </lineage>
</organism>
<keyword evidence="5" id="KW-1185">Reference proteome</keyword>
<evidence type="ECO:0000313" key="4">
    <source>
        <dbReference type="EMBL" id="KAK7586024.1"/>
    </source>
</evidence>
<sequence>MERLKKGVAVVTGSSSGIGEAVSEALVQHGLTVVGLARRQNKLQALSERLSADKKKYPGKFYPYKCDISIEKEIRDTFASIKKNLGPISVLVNNAGVMVKDDIKLLEVSGYDFDVVFGTNVKGSLICTQEAIRSMEENDIEGHVITVNSLSGLPEHNNMTIFNLYSSAKNALRVQSEAIRREISKYATKIKVTNIFPGGTKSEIMREFELPEPIYDPHLELLPTDVARYIISILDTPPTVLVSELTIVPIIHHF</sequence>
<gene>
    <name evidence="4" type="ORF">V9T40_003900</name>
</gene>
<accession>A0AAN9Y363</accession>
<dbReference type="Proteomes" id="UP001367676">
    <property type="component" value="Unassembled WGS sequence"/>
</dbReference>
<evidence type="ECO:0000256" key="3">
    <source>
        <dbReference type="RuleBase" id="RU000363"/>
    </source>
</evidence>
<keyword evidence="2" id="KW-0560">Oxidoreductase</keyword>
<dbReference type="FunFam" id="3.40.50.720:FF:000047">
    <property type="entry name" value="NADP-dependent L-serine/L-allo-threonine dehydrogenase"/>
    <property type="match status" value="1"/>
</dbReference>
<protein>
    <recommendedName>
        <fullName evidence="6">Farnesol dehydrogenase-like</fullName>
    </recommendedName>
</protein>